<proteinExistence type="predicted"/>
<keyword evidence="3" id="KW-1185">Reference proteome</keyword>
<feature type="region of interest" description="Disordered" evidence="1">
    <location>
        <begin position="1"/>
        <end position="23"/>
    </location>
</feature>
<dbReference type="AlphaFoldDB" id="A0A0E0P912"/>
<reference evidence="2" key="2">
    <citation type="submission" date="2015-06" db="UniProtKB">
        <authorList>
            <consortium name="EnsemblPlants"/>
        </authorList>
    </citation>
    <scope>IDENTIFICATION</scope>
</reference>
<dbReference type="EnsemblPlants" id="ORUFI04G13430.1">
    <property type="protein sequence ID" value="ORUFI04G13430.1"/>
    <property type="gene ID" value="ORUFI04G13430"/>
</dbReference>
<protein>
    <submittedName>
        <fullName evidence="2">Uncharacterized protein</fullName>
    </submittedName>
</protein>
<dbReference type="Proteomes" id="UP000008022">
    <property type="component" value="Unassembled WGS sequence"/>
</dbReference>
<name>A0A0E0P912_ORYRU</name>
<evidence type="ECO:0000313" key="3">
    <source>
        <dbReference type="Proteomes" id="UP000008022"/>
    </source>
</evidence>
<dbReference type="Gramene" id="ORUFI04G13430.1">
    <property type="protein sequence ID" value="ORUFI04G13430.1"/>
    <property type="gene ID" value="ORUFI04G13430"/>
</dbReference>
<organism evidence="2 3">
    <name type="scientific">Oryza rufipogon</name>
    <name type="common">Brownbeard rice</name>
    <name type="synonym">Asian wild rice</name>
    <dbReference type="NCBI Taxonomy" id="4529"/>
    <lineage>
        <taxon>Eukaryota</taxon>
        <taxon>Viridiplantae</taxon>
        <taxon>Streptophyta</taxon>
        <taxon>Embryophyta</taxon>
        <taxon>Tracheophyta</taxon>
        <taxon>Spermatophyta</taxon>
        <taxon>Magnoliopsida</taxon>
        <taxon>Liliopsida</taxon>
        <taxon>Poales</taxon>
        <taxon>Poaceae</taxon>
        <taxon>BOP clade</taxon>
        <taxon>Oryzoideae</taxon>
        <taxon>Oryzeae</taxon>
        <taxon>Oryzinae</taxon>
        <taxon>Oryza</taxon>
    </lineage>
</organism>
<accession>A0A0E0P912</accession>
<feature type="region of interest" description="Disordered" evidence="1">
    <location>
        <begin position="127"/>
        <end position="147"/>
    </location>
</feature>
<dbReference type="HOGENOM" id="CLU_135270_0_0_1"/>
<evidence type="ECO:0000313" key="2">
    <source>
        <dbReference type="EnsemblPlants" id="ORUFI04G13430.1"/>
    </source>
</evidence>
<sequence length="176" mass="17840">MAASSIHASRRSSSPTAASSPVRATSELIADGRVLRHPRLTPELVAAAGILHPTPELVAVATSSIIHTPCRSSLPTAASSPVHATLELVAGVRVLLAPRLSTPATAASPAVATTHVHKLQRRARAARQHSTSATAAKPHASLPSSAGARVFGRPAAAAAAAHSEYNIVRAGCGCSQ</sequence>
<evidence type="ECO:0000256" key="1">
    <source>
        <dbReference type="SAM" id="MobiDB-lite"/>
    </source>
</evidence>
<reference evidence="3" key="1">
    <citation type="submission" date="2013-06" db="EMBL/GenBank/DDBJ databases">
        <authorList>
            <person name="Zhao Q."/>
        </authorList>
    </citation>
    <scope>NUCLEOTIDE SEQUENCE</scope>
    <source>
        <strain evidence="3">cv. W1943</strain>
    </source>
</reference>